<evidence type="ECO:0000256" key="5">
    <source>
        <dbReference type="ARBA" id="ARBA00022777"/>
    </source>
</evidence>
<dbReference type="Pfam" id="PF01288">
    <property type="entry name" value="HPPK"/>
    <property type="match status" value="1"/>
</dbReference>
<evidence type="ECO:0000259" key="8">
    <source>
        <dbReference type="Pfam" id="PF01288"/>
    </source>
</evidence>
<evidence type="ECO:0000256" key="1">
    <source>
        <dbReference type="ARBA" id="ARBA00005051"/>
    </source>
</evidence>
<dbReference type="EC" id="2.7.6.3" evidence="2"/>
<keyword evidence="5" id="KW-0418">Kinase</keyword>
<evidence type="ECO:0000256" key="2">
    <source>
        <dbReference type="ARBA" id="ARBA00013253"/>
    </source>
</evidence>
<evidence type="ECO:0000256" key="6">
    <source>
        <dbReference type="ARBA" id="ARBA00022840"/>
    </source>
</evidence>
<dbReference type="SUPFAM" id="SSF55083">
    <property type="entry name" value="6-hydroxymethyl-7,8-dihydropterin pyrophosphokinase, HPPK"/>
    <property type="match status" value="1"/>
</dbReference>
<dbReference type="Gene3D" id="3.30.70.560">
    <property type="entry name" value="7,8-Dihydro-6-hydroxymethylpterin-pyrophosphokinase HPPK"/>
    <property type="match status" value="1"/>
</dbReference>
<dbReference type="EMBL" id="JBHLTG010000004">
    <property type="protein sequence ID" value="MFC0679481.1"/>
    <property type="molecule type" value="Genomic_DNA"/>
</dbReference>
<name>A0ABV6RR91_9GAMM</name>
<keyword evidence="7" id="KW-0289">Folate biosynthesis</keyword>
<evidence type="ECO:0000313" key="10">
    <source>
        <dbReference type="Proteomes" id="UP001589896"/>
    </source>
</evidence>
<evidence type="ECO:0000313" key="9">
    <source>
        <dbReference type="EMBL" id="MFC0679481.1"/>
    </source>
</evidence>
<dbReference type="InterPro" id="IPR035907">
    <property type="entry name" value="Hppk_sf"/>
</dbReference>
<keyword evidence="3" id="KW-0808">Transferase</keyword>
<keyword evidence="10" id="KW-1185">Reference proteome</keyword>
<protein>
    <recommendedName>
        <fullName evidence="2">2-amino-4-hydroxy-6-hydroxymethyldihydropteridine diphosphokinase</fullName>
        <ecNumber evidence="2">2.7.6.3</ecNumber>
    </recommendedName>
</protein>
<proteinExistence type="predicted"/>
<gene>
    <name evidence="9" type="ORF">ACFFGH_16715</name>
</gene>
<evidence type="ECO:0000256" key="4">
    <source>
        <dbReference type="ARBA" id="ARBA00022741"/>
    </source>
</evidence>
<keyword evidence="4" id="KW-0547">Nucleotide-binding</keyword>
<dbReference type="Proteomes" id="UP001589896">
    <property type="component" value="Unassembled WGS sequence"/>
</dbReference>
<comment type="caution">
    <text evidence="9">The sequence shown here is derived from an EMBL/GenBank/DDBJ whole genome shotgun (WGS) entry which is preliminary data.</text>
</comment>
<organism evidence="9 10">
    <name type="scientific">Lysobacter korlensis</name>
    <dbReference type="NCBI Taxonomy" id="553636"/>
    <lineage>
        <taxon>Bacteria</taxon>
        <taxon>Pseudomonadati</taxon>
        <taxon>Pseudomonadota</taxon>
        <taxon>Gammaproteobacteria</taxon>
        <taxon>Lysobacterales</taxon>
        <taxon>Lysobacteraceae</taxon>
        <taxon>Lysobacter</taxon>
    </lineage>
</organism>
<dbReference type="RefSeq" id="WP_386670338.1">
    <property type="nucleotide sequence ID" value="NZ_JBHLTG010000004.1"/>
</dbReference>
<feature type="domain" description="7,8-dihydro-6-hydroxymethylpterin-pyrophosphokinase" evidence="8">
    <location>
        <begin position="8"/>
        <end position="112"/>
    </location>
</feature>
<reference evidence="9 10" key="1">
    <citation type="submission" date="2024-09" db="EMBL/GenBank/DDBJ databases">
        <authorList>
            <person name="Sun Q."/>
            <person name="Mori K."/>
        </authorList>
    </citation>
    <scope>NUCLEOTIDE SEQUENCE [LARGE SCALE GENOMIC DNA]</scope>
    <source>
        <strain evidence="9 10">KCTC 23076</strain>
    </source>
</reference>
<keyword evidence="6" id="KW-0067">ATP-binding</keyword>
<evidence type="ECO:0000256" key="7">
    <source>
        <dbReference type="ARBA" id="ARBA00022909"/>
    </source>
</evidence>
<dbReference type="InterPro" id="IPR000550">
    <property type="entry name" value="Hppk"/>
</dbReference>
<comment type="pathway">
    <text evidence="1">Cofactor biosynthesis; tetrahydrofolate biosynthesis; 2-amino-4-hydroxy-6-hydroxymethyl-7,8-dihydropteridine diphosphate from 7,8-dihydroneopterin triphosphate: step 4/4.</text>
</comment>
<evidence type="ECO:0000256" key="3">
    <source>
        <dbReference type="ARBA" id="ARBA00022679"/>
    </source>
</evidence>
<accession>A0ABV6RR91</accession>
<sequence>MRWLLLLGAQARYDTLGAAVDALGALGEVHEHAAERLTGSAGGEPGQYRNRLVSLRHAGPREALVAECKRIERDLGRGRLDGMPVDIDLLACAHGNDWQPDPHAVAKREFVMPHVRLLLADAGLEAALPAA</sequence>